<feature type="compositionally biased region" description="Pro residues" evidence="5">
    <location>
        <begin position="235"/>
        <end position="245"/>
    </location>
</feature>
<sequence length="521" mass="55596">MCFGSSEKDGEAVGPRPAQGGGVGSSDKVAHSQQQQYAAPAGSPPPQQQYAAPPGPPPSQQYAPPSSPPPQQYSPPAGPPPSQQYAPPSGPPPRQEYAPPSGTPPSQQYAPPSGPPPSQHYAAPSGPPPSQQYAPPSSPPPQQYSPPTGPPPSQQYAPPSGPPPRQEYAPPPGPPPSSQQNSPPSGPPPSQQYAAPPSPPPAREEYAPPPGPPPAQQQNQYAPPPGPPSYAQDYAPPPSPPPPQQDPASKSKHDWEIAVPDTSLFPPPPAFFTGWDRSPSSNATEEEAKRGTKWCQDNPLTPPMTLDALALSALQTHDIKLMKPWGFTGQLRHTGQGVWDLQTNKTSPDSCVIGYPPLYAVTLHSPLASGKKKTIYYEVHVRDDGGRGETTVALGFVALPYPNFRLPGWQRGSMGVHGDDGHRFVNDMWGGLSFTQPFKRGETYGIGMTFEPVDGKIEVECFFTRGGKLDGKWDLHEEQDADVELAVTGLEGFHDLSSAVGTYKGTSLEVVFDPARWKYRP</sequence>
<feature type="region of interest" description="Disordered" evidence="5">
    <location>
        <begin position="1"/>
        <end position="299"/>
    </location>
</feature>
<evidence type="ECO:0000256" key="2">
    <source>
        <dbReference type="ARBA" id="ARBA00022692"/>
    </source>
</evidence>
<dbReference type="GO" id="GO:0004879">
    <property type="term" value="F:nuclear receptor activity"/>
    <property type="evidence" value="ECO:0007669"/>
    <property type="project" value="InterPro"/>
</dbReference>
<dbReference type="InterPro" id="IPR043136">
    <property type="entry name" value="B30.2/SPRY_sf"/>
</dbReference>
<dbReference type="Gene3D" id="2.60.120.920">
    <property type="match status" value="1"/>
</dbReference>
<proteinExistence type="predicted"/>
<protein>
    <recommendedName>
        <fullName evidence="8">SPRY domain-containing protein</fullName>
    </recommendedName>
</protein>
<dbReference type="InterPro" id="IPR003071">
    <property type="entry name" value="NR4A1"/>
</dbReference>
<evidence type="ECO:0000256" key="4">
    <source>
        <dbReference type="ARBA" id="ARBA00023136"/>
    </source>
</evidence>
<feature type="compositionally biased region" description="Pro residues" evidence="5">
    <location>
        <begin position="125"/>
        <end position="177"/>
    </location>
</feature>
<evidence type="ECO:0000256" key="1">
    <source>
        <dbReference type="ARBA" id="ARBA00004370"/>
    </source>
</evidence>
<keyword evidence="3" id="KW-1133">Transmembrane helix</keyword>
<feature type="compositionally biased region" description="Low complexity" evidence="5">
    <location>
        <begin position="32"/>
        <end position="41"/>
    </location>
</feature>
<dbReference type="GO" id="GO:0003677">
    <property type="term" value="F:DNA binding"/>
    <property type="evidence" value="ECO:0007669"/>
    <property type="project" value="InterPro"/>
</dbReference>
<dbReference type="AlphaFoldDB" id="A0AAE8SVY3"/>
<reference evidence="6" key="1">
    <citation type="submission" date="2018-03" db="EMBL/GenBank/DDBJ databases">
        <authorList>
            <person name="Guldener U."/>
        </authorList>
    </citation>
    <scope>NUCLEOTIDE SEQUENCE</scope>
</reference>
<keyword evidence="7" id="KW-1185">Reference proteome</keyword>
<accession>A0AAE8SVY3</accession>
<gene>
    <name evidence="6" type="ORF">DNG_05075</name>
</gene>
<name>A0AAE8SVY3_9PEZI</name>
<dbReference type="PRINTS" id="PR01285">
    <property type="entry name" value="HMRNUCRECPTR"/>
</dbReference>
<comment type="subcellular location">
    <subcellularLocation>
        <location evidence="1">Membrane</location>
    </subcellularLocation>
</comment>
<evidence type="ECO:0000256" key="3">
    <source>
        <dbReference type="ARBA" id="ARBA00022989"/>
    </source>
</evidence>
<organism evidence="6 7">
    <name type="scientific">Cephalotrichum gorgonifer</name>
    <dbReference type="NCBI Taxonomy" id="2041049"/>
    <lineage>
        <taxon>Eukaryota</taxon>
        <taxon>Fungi</taxon>
        <taxon>Dikarya</taxon>
        <taxon>Ascomycota</taxon>
        <taxon>Pezizomycotina</taxon>
        <taxon>Sordariomycetes</taxon>
        <taxon>Hypocreomycetidae</taxon>
        <taxon>Microascales</taxon>
        <taxon>Microascaceae</taxon>
        <taxon>Cephalotrichum</taxon>
    </lineage>
</organism>
<evidence type="ECO:0000313" key="6">
    <source>
        <dbReference type="EMBL" id="SPO02402.1"/>
    </source>
</evidence>
<feature type="compositionally biased region" description="Pro residues" evidence="5">
    <location>
        <begin position="184"/>
        <end position="215"/>
    </location>
</feature>
<feature type="compositionally biased region" description="Pro residues" evidence="5">
    <location>
        <begin position="42"/>
        <end position="94"/>
    </location>
</feature>
<feature type="compositionally biased region" description="Basic and acidic residues" evidence="5">
    <location>
        <begin position="1"/>
        <end position="11"/>
    </location>
</feature>
<evidence type="ECO:0000256" key="5">
    <source>
        <dbReference type="SAM" id="MobiDB-lite"/>
    </source>
</evidence>
<comment type="caution">
    <text evidence="6">The sequence shown here is derived from an EMBL/GenBank/DDBJ whole genome shotgun (WGS) entry which is preliminary data.</text>
</comment>
<dbReference type="EMBL" id="ONZQ02000006">
    <property type="protein sequence ID" value="SPO02402.1"/>
    <property type="molecule type" value="Genomic_DNA"/>
</dbReference>
<dbReference type="GO" id="GO:0016020">
    <property type="term" value="C:membrane"/>
    <property type="evidence" value="ECO:0007669"/>
    <property type="project" value="UniProtKB-SubCell"/>
</dbReference>
<keyword evidence="4" id="KW-0472">Membrane</keyword>
<dbReference type="InterPro" id="IPR035780">
    <property type="entry name" value="SPRY_Ssh4-like"/>
</dbReference>
<evidence type="ECO:0008006" key="8">
    <source>
        <dbReference type="Google" id="ProtNLM"/>
    </source>
</evidence>
<keyword evidence="2" id="KW-0812">Transmembrane</keyword>
<evidence type="ECO:0000313" key="7">
    <source>
        <dbReference type="Proteomes" id="UP001187682"/>
    </source>
</evidence>
<dbReference type="Proteomes" id="UP001187682">
    <property type="component" value="Unassembled WGS sequence"/>
</dbReference>
<dbReference type="GO" id="GO:0005634">
    <property type="term" value="C:nucleus"/>
    <property type="evidence" value="ECO:0007669"/>
    <property type="project" value="InterPro"/>
</dbReference>
<dbReference type="CDD" id="cd12910">
    <property type="entry name" value="SPRY_SSH4_like"/>
    <property type="match status" value="1"/>
</dbReference>